<comment type="caution">
    <text evidence="7">Lacks conserved residue(s) required for the propagation of feature annotation.</text>
</comment>
<evidence type="ECO:0000256" key="5">
    <source>
        <dbReference type="ARBA" id="ARBA00022840"/>
    </source>
</evidence>
<feature type="binding site" evidence="7">
    <location>
        <position position="555"/>
    </location>
    <ligand>
        <name>deamido-NAD(+)</name>
        <dbReference type="ChEBI" id="CHEBI:58437"/>
        <note>ligand shared between two neighboring subunits</note>
    </ligand>
</feature>
<keyword evidence="5 7" id="KW-0067">ATP-binding</keyword>
<dbReference type="InterPro" id="IPR003694">
    <property type="entry name" value="NAD_synthase"/>
</dbReference>
<evidence type="ECO:0000256" key="6">
    <source>
        <dbReference type="ARBA" id="ARBA00023027"/>
    </source>
</evidence>
<comment type="function">
    <text evidence="7">Catalyzes the ATP-dependent amidation of deamido-NAD to form NAD. Uses L-glutamine as a nitrogen source.</text>
</comment>
<dbReference type="PROSITE" id="PS50263">
    <property type="entry name" value="CN_HYDROLASE"/>
    <property type="match status" value="1"/>
</dbReference>
<dbReference type="InterPro" id="IPR014445">
    <property type="entry name" value="Gln-dep_NAD_synthase"/>
</dbReference>
<evidence type="ECO:0000256" key="7">
    <source>
        <dbReference type="HAMAP-Rule" id="MF_02090"/>
    </source>
</evidence>
<sequence length="591" mass="65158">MRTLRVALAQINATVGDIEGNVKKIAEGIERAKEVRADVVAFPELAVTGYPPEDLLFKPHFIALNKEAVNELAKLVPKSLVAVVGFVDEDSDDIFNAAAVLHDGKIATVYRKHYLPNYGVFDEFRYFCQGSEALVLALNDARVGITICEDIWYPGGPARAEALLGDAHLLLNISSSPYHMGKLVWRERMLGVRANDNLAAVAYVNLVGGQDELVFDGASLVVNEQGEVIARAKQFEEDFLVADIDLVGIIRSRLHDPRRRQDKQGLGIAGQGLDGVKVKVVALPFEPAEPKPAVESRIETPLPKVAEVYWALVLGTRDYLHKNGMRDAVIGLSGGIDSSLTCCIAVDALGREHVTGVAMPGPYSSQHSLEDAEALARNLGIRFLVIPITGVFEAFLQALSEAFRGLPHDVTEENLQARIRGTILMALSNKFGWLVLTTGNKSEGSTGYCTLYGDTAGGFAVLKDVYKTLVYELAAYANEKAGREIIPRRVFEKPPSAELRPGQVDQEKLPPYPLLDAILQAYVEEDRSVADIMAMGYDEATVRKVAWMVDSSEYKRRQFPPGPKITRRAFGRDRRLPITNRFREWKVETNE</sequence>
<dbReference type="NCBIfam" id="NF010588">
    <property type="entry name" value="PRK13981.1"/>
    <property type="match status" value="1"/>
</dbReference>
<evidence type="ECO:0000313" key="11">
    <source>
        <dbReference type="EMBL" id="MCS3917668.1"/>
    </source>
</evidence>
<dbReference type="InterPro" id="IPR003010">
    <property type="entry name" value="C-N_Hydrolase"/>
</dbReference>
<comment type="caution">
    <text evidence="11">The sequence shown here is derived from an EMBL/GenBank/DDBJ whole genome shotgun (WGS) entry which is preliminary data.</text>
</comment>
<dbReference type="Gene3D" id="3.60.110.10">
    <property type="entry name" value="Carbon-nitrogen hydrolase"/>
    <property type="match status" value="1"/>
</dbReference>
<evidence type="ECO:0000259" key="10">
    <source>
        <dbReference type="PROSITE" id="PS50263"/>
    </source>
</evidence>
<feature type="active site" description="Nucleophile; for glutaminase activity" evidence="7">
    <location>
        <position position="148"/>
    </location>
</feature>
<feature type="binding site" evidence="7">
    <location>
        <begin position="331"/>
        <end position="338"/>
    </location>
    <ligand>
        <name>ATP</name>
        <dbReference type="ChEBI" id="CHEBI:30616"/>
    </ligand>
</feature>
<dbReference type="SUPFAM" id="SSF52402">
    <property type="entry name" value="Adenine nucleotide alpha hydrolases-like"/>
    <property type="match status" value="1"/>
</dbReference>
<keyword evidence="12" id="KW-1185">Reference proteome</keyword>
<dbReference type="EC" id="6.3.5.1" evidence="7 8"/>
<proteinExistence type="inferred from homology"/>
<keyword evidence="6 7" id="KW-0520">NAD</keyword>
<evidence type="ECO:0000256" key="3">
    <source>
        <dbReference type="ARBA" id="ARBA00022598"/>
    </source>
</evidence>
<dbReference type="Proteomes" id="UP001204798">
    <property type="component" value="Unassembled WGS sequence"/>
</dbReference>
<feature type="active site" description="Proton acceptor; for glutaminase activity" evidence="7">
    <location>
        <position position="44"/>
    </location>
</feature>
<comment type="catalytic activity">
    <reaction evidence="7 8">
        <text>deamido-NAD(+) + L-glutamine + ATP + H2O = L-glutamate + AMP + diphosphate + NAD(+) + H(+)</text>
        <dbReference type="Rhea" id="RHEA:24384"/>
        <dbReference type="ChEBI" id="CHEBI:15377"/>
        <dbReference type="ChEBI" id="CHEBI:15378"/>
        <dbReference type="ChEBI" id="CHEBI:29985"/>
        <dbReference type="ChEBI" id="CHEBI:30616"/>
        <dbReference type="ChEBI" id="CHEBI:33019"/>
        <dbReference type="ChEBI" id="CHEBI:57540"/>
        <dbReference type="ChEBI" id="CHEBI:58359"/>
        <dbReference type="ChEBI" id="CHEBI:58437"/>
        <dbReference type="ChEBI" id="CHEBI:456215"/>
        <dbReference type="EC" id="6.3.5.1"/>
    </reaction>
</comment>
<dbReference type="CDD" id="cd07570">
    <property type="entry name" value="GAT_Gln-NAD-synth"/>
    <property type="match status" value="1"/>
</dbReference>
<dbReference type="NCBIfam" id="TIGR00552">
    <property type="entry name" value="nadE"/>
    <property type="match status" value="1"/>
</dbReference>
<dbReference type="PIRSF" id="PIRSF006630">
    <property type="entry name" value="NADS_GAT"/>
    <property type="match status" value="1"/>
</dbReference>
<dbReference type="SUPFAM" id="SSF56317">
    <property type="entry name" value="Carbon-nitrogen hydrolase"/>
    <property type="match status" value="1"/>
</dbReference>
<dbReference type="Pfam" id="PF02540">
    <property type="entry name" value="NAD_synthase"/>
    <property type="match status" value="1"/>
</dbReference>
<comment type="similarity">
    <text evidence="9">Belongs to the NAD synthetase family.</text>
</comment>
<evidence type="ECO:0000313" key="12">
    <source>
        <dbReference type="Proteomes" id="UP001204798"/>
    </source>
</evidence>
<dbReference type="HAMAP" id="MF_02090">
    <property type="entry name" value="NadE_glutamine_dep"/>
    <property type="match status" value="1"/>
</dbReference>
<dbReference type="InterPro" id="IPR022310">
    <property type="entry name" value="NAD/GMP_synthase"/>
</dbReference>
<feature type="binding site" evidence="7">
    <location>
        <position position="182"/>
    </location>
    <ligand>
        <name>L-glutamine</name>
        <dbReference type="ChEBI" id="CHEBI:58359"/>
    </ligand>
</feature>
<comment type="pathway">
    <text evidence="1 7 8">Cofactor biosynthesis; NAD(+) biosynthesis; NAD(+) from deamido-NAD(+) (L-Gln route): step 1/1.</text>
</comment>
<evidence type="ECO:0000256" key="4">
    <source>
        <dbReference type="ARBA" id="ARBA00022741"/>
    </source>
</evidence>
<dbReference type="GO" id="GO:0003952">
    <property type="term" value="F:NAD+ synthase (glutamine-hydrolyzing) activity"/>
    <property type="evidence" value="ECO:0007669"/>
    <property type="project" value="UniProtKB-EC"/>
</dbReference>
<gene>
    <name evidence="7" type="primary">nadE</name>
    <name evidence="11" type="ORF">M2350_000065</name>
</gene>
<dbReference type="Pfam" id="PF00795">
    <property type="entry name" value="CN_hydrolase"/>
    <property type="match status" value="1"/>
</dbReference>
<feature type="active site" description="For glutaminase activity" evidence="7">
    <location>
        <position position="112"/>
    </location>
</feature>
<evidence type="ECO:0000256" key="2">
    <source>
        <dbReference type="ARBA" id="ARBA00007145"/>
    </source>
</evidence>
<dbReference type="PANTHER" id="PTHR23090:SF9">
    <property type="entry name" value="GLUTAMINE-DEPENDENT NAD(+) SYNTHETASE"/>
    <property type="match status" value="1"/>
</dbReference>
<keyword evidence="3 7" id="KW-0436">Ligase</keyword>
<dbReference type="RefSeq" id="WP_259091959.1">
    <property type="nucleotide sequence ID" value="NZ_CP130454.1"/>
</dbReference>
<dbReference type="InterPro" id="IPR014729">
    <property type="entry name" value="Rossmann-like_a/b/a_fold"/>
</dbReference>
<dbReference type="PANTHER" id="PTHR23090">
    <property type="entry name" value="NH 3 /GLUTAMINE-DEPENDENT NAD + SYNTHETASE"/>
    <property type="match status" value="1"/>
</dbReference>
<reference evidence="11 12" key="1">
    <citation type="submission" date="2022-08" db="EMBL/GenBank/DDBJ databases">
        <title>Bacterial and archaeal communities from various locations to study Microbial Dark Matter (Phase II).</title>
        <authorList>
            <person name="Stepanauskas R."/>
        </authorList>
    </citation>
    <scope>NUCLEOTIDE SEQUENCE [LARGE SCALE GENOMIC DNA]</scope>
    <source>
        <strain evidence="11 12">PD1</strain>
    </source>
</reference>
<feature type="binding site" evidence="7">
    <location>
        <position position="438"/>
    </location>
    <ligand>
        <name>ATP</name>
        <dbReference type="ChEBI" id="CHEBI:30616"/>
    </ligand>
</feature>
<keyword evidence="4 7" id="KW-0547">Nucleotide-binding</keyword>
<feature type="binding site" evidence="7">
    <location>
        <position position="443"/>
    </location>
    <ligand>
        <name>deamido-NAD(+)</name>
        <dbReference type="ChEBI" id="CHEBI:58437"/>
        <note>ligand shared between two neighboring subunits</note>
    </ligand>
</feature>
<dbReference type="EMBL" id="JANUCP010000001">
    <property type="protein sequence ID" value="MCS3917668.1"/>
    <property type="molecule type" value="Genomic_DNA"/>
</dbReference>
<evidence type="ECO:0000256" key="9">
    <source>
        <dbReference type="RuleBase" id="RU003811"/>
    </source>
</evidence>
<dbReference type="CDD" id="cd00553">
    <property type="entry name" value="NAD_synthase"/>
    <property type="match status" value="1"/>
</dbReference>
<comment type="similarity">
    <text evidence="2 7 8">In the C-terminal section; belongs to the NAD synthetase family.</text>
</comment>
<evidence type="ECO:0000256" key="8">
    <source>
        <dbReference type="PIRNR" id="PIRNR006630"/>
    </source>
</evidence>
<accession>A0ABT2EL43</accession>
<feature type="binding site" evidence="7">
    <location>
        <position position="414"/>
    </location>
    <ligand>
        <name>deamido-NAD(+)</name>
        <dbReference type="ChEBI" id="CHEBI:58437"/>
        <note>ligand shared between two neighboring subunits</note>
    </ligand>
</feature>
<feature type="domain" description="CN hydrolase" evidence="10">
    <location>
        <begin position="4"/>
        <end position="246"/>
    </location>
</feature>
<protein>
    <recommendedName>
        <fullName evidence="7 8">Glutamine-dependent NAD(+) synthetase</fullName>
        <ecNumber evidence="7 8">6.3.5.1</ecNumber>
    </recommendedName>
    <alternativeName>
        <fullName evidence="7 8">NAD(+) synthase [glutamine-hydrolyzing]</fullName>
    </alternativeName>
</protein>
<organism evidence="11 12">
    <name type="scientific">Candidatus Fervidibacter sacchari</name>
    <dbReference type="NCBI Taxonomy" id="1448929"/>
    <lineage>
        <taxon>Bacteria</taxon>
        <taxon>Candidatus Fervidibacterota</taxon>
        <taxon>Candidatus Fervidibacter</taxon>
    </lineage>
</organism>
<feature type="binding site" evidence="7">
    <location>
        <position position="176"/>
    </location>
    <ligand>
        <name>L-glutamine</name>
        <dbReference type="ChEBI" id="CHEBI:58359"/>
    </ligand>
</feature>
<dbReference type="Gene3D" id="3.40.50.620">
    <property type="entry name" value="HUPs"/>
    <property type="match status" value="1"/>
</dbReference>
<name>A0ABT2EL43_9BACT</name>
<feature type="binding site" evidence="7">
    <location>
        <position position="118"/>
    </location>
    <ligand>
        <name>L-glutamine</name>
        <dbReference type="ChEBI" id="CHEBI:58359"/>
    </ligand>
</feature>
<evidence type="ECO:0000256" key="1">
    <source>
        <dbReference type="ARBA" id="ARBA00005188"/>
    </source>
</evidence>
<dbReference type="InterPro" id="IPR036526">
    <property type="entry name" value="C-N_Hydrolase_sf"/>
</dbReference>